<protein>
    <submittedName>
        <fullName evidence="3">Uncharacterized protein</fullName>
    </submittedName>
</protein>
<dbReference type="InterPro" id="IPR058498">
    <property type="entry name" value="DUF8185"/>
</dbReference>
<gene>
    <name evidence="3" type="ORF">AOC05_08130</name>
</gene>
<dbReference type="PATRIC" id="fig|656366.3.peg.1733"/>
<evidence type="ECO:0000313" key="4">
    <source>
        <dbReference type="Proteomes" id="UP000062833"/>
    </source>
</evidence>
<proteinExistence type="predicted"/>
<evidence type="ECO:0000259" key="2">
    <source>
        <dbReference type="Pfam" id="PF26572"/>
    </source>
</evidence>
<dbReference type="OrthoDB" id="4801220at2"/>
<sequence>MTTATNTDEFRLADAGTVADLRTFVTRARTADDGAIRLQGAGRVLAAYVCLMRPKLLGEGTPTILGLRTMALNAASTLDVTVSLASVADRLARMDADDTALPAPPMTVHESWAGVSAPRSAWEQMATVQAEELIQVAKDGVQEIGQIIPINPGALIVNNARAAVWGRPMAGIAGDLPGGAAFAAYALGFVAPGETGTVYRSHKWLRLSTSRGHILVRPKSIL</sequence>
<evidence type="ECO:0000259" key="1">
    <source>
        <dbReference type="Pfam" id="PF26035"/>
    </source>
</evidence>
<dbReference type="AlphaFoldDB" id="A0A0M4RBF1"/>
<dbReference type="InterPro" id="IPR058323">
    <property type="entry name" value="DUF8010"/>
</dbReference>
<evidence type="ECO:0000313" key="3">
    <source>
        <dbReference type="EMBL" id="ALE92306.1"/>
    </source>
</evidence>
<dbReference type="Pfam" id="PF26572">
    <property type="entry name" value="DUF8185"/>
    <property type="match status" value="1"/>
</dbReference>
<accession>A0A0M4RBF1</accession>
<dbReference type="KEGG" id="aaq:AOC05_08130"/>
<feature type="domain" description="DUF8185" evidence="2">
    <location>
        <begin position="118"/>
        <end position="219"/>
    </location>
</feature>
<keyword evidence="4" id="KW-1185">Reference proteome</keyword>
<dbReference type="Proteomes" id="UP000062833">
    <property type="component" value="Chromosome"/>
</dbReference>
<organism evidence="3 4">
    <name type="scientific">Arthrobacter alpinus</name>
    <dbReference type="NCBI Taxonomy" id="656366"/>
    <lineage>
        <taxon>Bacteria</taxon>
        <taxon>Bacillati</taxon>
        <taxon>Actinomycetota</taxon>
        <taxon>Actinomycetes</taxon>
        <taxon>Micrococcales</taxon>
        <taxon>Micrococcaceae</taxon>
        <taxon>Arthrobacter</taxon>
    </lineage>
</organism>
<name>A0A0M4RBF1_9MICC</name>
<dbReference type="EMBL" id="CP012677">
    <property type="protein sequence ID" value="ALE92306.1"/>
    <property type="molecule type" value="Genomic_DNA"/>
</dbReference>
<dbReference type="Pfam" id="PF26035">
    <property type="entry name" value="DUF8010"/>
    <property type="match status" value="1"/>
</dbReference>
<dbReference type="RefSeq" id="WP_062006799.1">
    <property type="nucleotide sequence ID" value="NZ_CP012677.1"/>
</dbReference>
<feature type="domain" description="DUF8010" evidence="1">
    <location>
        <begin position="7"/>
        <end position="110"/>
    </location>
</feature>
<reference evidence="4" key="1">
    <citation type="submission" date="2015-09" db="EMBL/GenBank/DDBJ databases">
        <title>Complete genome of Arthrobacter alpinus strain R3.8.</title>
        <authorList>
            <person name="See-Too W.S."/>
            <person name="Chan K.G."/>
        </authorList>
    </citation>
    <scope>NUCLEOTIDE SEQUENCE [LARGE SCALE GENOMIC DNA]</scope>
    <source>
        <strain evidence="4">R3.8</strain>
    </source>
</reference>